<keyword evidence="6" id="KW-1185">Reference proteome</keyword>
<sequence>MSRRRRRETEEEVFSQWEDEEAAEETWREEKDGEGGKEEKVVTEGEEEEQVKPESRLKVVQEVQMEDDKIEKAKETIADEQESKVTKRLAQKDEQKKSKNKRGRKQSEQVRSKGGVKDVGERSEEEKTSETQEVPAMSSEETSALTNSCDLSDPLYLGFVGTGLCCPPVPIPLLYSSQPPVSIQPTCPQPQSNKRPHSPLLPHSVPQQGPQPLEMEITQVYPTQHSTRGRGRALSFPLLPGIESVDSCLLPPAPKKRTRIDYSTDQLEHLEALFQEDHYPDVKKRKVIAASVGVTPQRIMVWFQNRRAKWRKVRGVTAKVEHGQSRAEYSPHHQINPTLPTLAHNSWDYSVPVLPMGQHVQSASHAPAYSVPSCLPWQLGTWSRAPAYLFHHLPSSFVLPWGGPGVVACKFPGSFTQPDFHKQHHQHCHRPATCVNAPALLPQGGGYSSQESLLMPSQTEEMDVTVPTDDQDIQLPHLDRSESRVMDTGQHQLSSQEGLVEYPPRPMQSPPPLQLASLPLFTTTFNSANPTPPLLNTPAHTPPLFLDALEGGSTLAHHETQSLPTDTSLLFDLDYLTSSQQSNTLSYQLQTSYHTSQPQLQPQASLPHMTYLTPPPYLTLNPPESNPTSYLTFGPGGNSTGVVTDSTTGHAYFQSQSASQILLQSSGHHAGITAYQSYPWGNMCSQPAMHQRTQCPPAYPGSLGPGREHQPTSSTIFPLPSFFPGEDQESLHANSQDPSLNQTFTSSTTSTATVLPPVSTLLPSCLRVEDTPARESLLMPSQTEEMDVTVPTDDQDIQLPHLDRSKSVSAFIISILA</sequence>
<feature type="region of interest" description="Disordered" evidence="3">
    <location>
        <begin position="181"/>
        <end position="210"/>
    </location>
</feature>
<dbReference type="PANTHER" id="PTHR47060">
    <property type="entry name" value="HOMEOBOX PROTEIN NOBOX"/>
    <property type="match status" value="1"/>
</dbReference>
<dbReference type="GO" id="GO:0000981">
    <property type="term" value="F:DNA-binding transcription factor activity, RNA polymerase II-specific"/>
    <property type="evidence" value="ECO:0007669"/>
    <property type="project" value="TreeGrafter"/>
</dbReference>
<dbReference type="AlphaFoldDB" id="A0AAZ1XW03"/>
<keyword evidence="1 2" id="KW-0238">DNA-binding</keyword>
<dbReference type="Pfam" id="PF00046">
    <property type="entry name" value="Homeodomain"/>
    <property type="match status" value="1"/>
</dbReference>
<feature type="compositionally biased region" description="Acidic residues" evidence="3">
    <location>
        <begin position="10"/>
        <end position="24"/>
    </location>
</feature>
<comment type="subcellular location">
    <subcellularLocation>
        <location evidence="1 2">Nucleus</location>
    </subcellularLocation>
</comment>
<dbReference type="CDD" id="cd00086">
    <property type="entry name" value="homeodomain"/>
    <property type="match status" value="1"/>
</dbReference>
<gene>
    <name evidence="5" type="primary">ARPP21</name>
</gene>
<feature type="region of interest" description="Disordered" evidence="3">
    <location>
        <begin position="703"/>
        <end position="738"/>
    </location>
</feature>
<feature type="compositionally biased region" description="Basic and acidic residues" evidence="3">
    <location>
        <begin position="66"/>
        <end position="97"/>
    </location>
</feature>
<dbReference type="SUPFAM" id="SSF46689">
    <property type="entry name" value="Homeodomain-like"/>
    <property type="match status" value="1"/>
</dbReference>
<dbReference type="Ensembl" id="ENSOABT00000063390.1">
    <property type="protein sequence ID" value="ENSOABP00000071814.1"/>
    <property type="gene ID" value="ENSOABG00000029658.1"/>
</dbReference>
<feature type="compositionally biased region" description="Polar residues" evidence="3">
    <location>
        <begin position="181"/>
        <end position="193"/>
    </location>
</feature>
<evidence type="ECO:0000256" key="1">
    <source>
        <dbReference type="PROSITE-ProRule" id="PRU00108"/>
    </source>
</evidence>
<dbReference type="GO" id="GO:0005634">
    <property type="term" value="C:nucleus"/>
    <property type="evidence" value="ECO:0007669"/>
    <property type="project" value="UniProtKB-SubCell"/>
</dbReference>
<feature type="domain" description="Homeobox" evidence="4">
    <location>
        <begin position="253"/>
        <end position="313"/>
    </location>
</feature>
<feature type="region of interest" description="Disordered" evidence="3">
    <location>
        <begin position="483"/>
        <end position="509"/>
    </location>
</feature>
<feature type="compositionally biased region" description="Basic and acidic residues" evidence="3">
    <location>
        <begin position="105"/>
        <end position="130"/>
    </location>
</feature>
<dbReference type="Gene3D" id="1.10.10.60">
    <property type="entry name" value="Homeodomain-like"/>
    <property type="match status" value="1"/>
</dbReference>
<evidence type="ECO:0000313" key="5">
    <source>
        <dbReference type="Ensembl" id="ENSOABP00000071814.1"/>
    </source>
</evidence>
<dbReference type="SMART" id="SM00389">
    <property type="entry name" value="HOX"/>
    <property type="match status" value="1"/>
</dbReference>
<dbReference type="GO" id="GO:0000978">
    <property type="term" value="F:RNA polymerase II cis-regulatory region sequence-specific DNA binding"/>
    <property type="evidence" value="ECO:0007669"/>
    <property type="project" value="TreeGrafter"/>
</dbReference>
<feature type="compositionally biased region" description="Basic and acidic residues" evidence="3">
    <location>
        <begin position="25"/>
        <end position="43"/>
    </location>
</feature>
<feature type="DNA-binding region" description="Homeobox" evidence="1">
    <location>
        <begin position="255"/>
        <end position="314"/>
    </location>
</feature>
<dbReference type="InterPro" id="IPR001356">
    <property type="entry name" value="HD"/>
</dbReference>
<accession>A0AAZ1XW03</accession>
<feature type="region of interest" description="Disordered" evidence="3">
    <location>
        <begin position="1"/>
        <end position="142"/>
    </location>
</feature>
<name>A0AAZ1XW03_OREAU</name>
<keyword evidence="1 2" id="KW-0371">Homeobox</keyword>
<dbReference type="Proteomes" id="UP000472276">
    <property type="component" value="Unassembled WGS sequence"/>
</dbReference>
<evidence type="ECO:0000256" key="3">
    <source>
        <dbReference type="SAM" id="MobiDB-lite"/>
    </source>
</evidence>
<protein>
    <recommendedName>
        <fullName evidence="4">Homeobox domain-containing protein</fullName>
    </recommendedName>
</protein>
<evidence type="ECO:0000256" key="2">
    <source>
        <dbReference type="RuleBase" id="RU000682"/>
    </source>
</evidence>
<dbReference type="PROSITE" id="PS50071">
    <property type="entry name" value="HOMEOBOX_2"/>
    <property type="match status" value="1"/>
</dbReference>
<reference evidence="6" key="1">
    <citation type="submission" date="2020-03" db="EMBL/GenBank/DDBJ databases">
        <title>Evolution of repeat sequences and sex chromosomes of tilapia species revealed by chromosome-level genomes.</title>
        <authorList>
            <person name="Xu L."/>
            <person name="Tao W."/>
            <person name="Wang D."/>
            <person name="Zhou Q."/>
        </authorList>
    </citation>
    <scope>NUCLEOTIDE SEQUENCE [LARGE SCALE GENOMIC DNA]</scope>
    <source>
        <strain evidence="6">Israel</strain>
    </source>
</reference>
<dbReference type="PANTHER" id="PTHR47060:SF1">
    <property type="entry name" value="HOMEOBOX PROTEIN NOBOX"/>
    <property type="match status" value="1"/>
</dbReference>
<evidence type="ECO:0000259" key="4">
    <source>
        <dbReference type="PROSITE" id="PS50071"/>
    </source>
</evidence>
<dbReference type="InterPro" id="IPR042988">
    <property type="entry name" value="NOBOX"/>
</dbReference>
<reference evidence="5" key="3">
    <citation type="submission" date="2025-09" db="UniProtKB">
        <authorList>
            <consortium name="Ensembl"/>
        </authorList>
    </citation>
    <scope>IDENTIFICATION</scope>
</reference>
<feature type="compositionally biased region" description="Basic and acidic residues" evidence="3">
    <location>
        <begin position="50"/>
        <end position="59"/>
    </location>
</feature>
<evidence type="ECO:0000313" key="6">
    <source>
        <dbReference type="Proteomes" id="UP000472276"/>
    </source>
</evidence>
<proteinExistence type="predicted"/>
<dbReference type="InterPro" id="IPR009057">
    <property type="entry name" value="Homeodomain-like_sf"/>
</dbReference>
<keyword evidence="1 2" id="KW-0539">Nucleus</keyword>
<reference evidence="5" key="2">
    <citation type="submission" date="2025-08" db="UniProtKB">
        <authorList>
            <consortium name="Ensembl"/>
        </authorList>
    </citation>
    <scope>IDENTIFICATION</scope>
</reference>
<organism evidence="5 6">
    <name type="scientific">Oreochromis aureus</name>
    <name type="common">Israeli tilapia</name>
    <name type="synonym">Chromis aureus</name>
    <dbReference type="NCBI Taxonomy" id="47969"/>
    <lineage>
        <taxon>Eukaryota</taxon>
        <taxon>Metazoa</taxon>
        <taxon>Chordata</taxon>
        <taxon>Craniata</taxon>
        <taxon>Vertebrata</taxon>
        <taxon>Euteleostomi</taxon>
        <taxon>Actinopterygii</taxon>
        <taxon>Neopterygii</taxon>
        <taxon>Teleostei</taxon>
        <taxon>Neoteleostei</taxon>
        <taxon>Acanthomorphata</taxon>
        <taxon>Ovalentaria</taxon>
        <taxon>Cichlomorphae</taxon>
        <taxon>Cichliformes</taxon>
        <taxon>Cichlidae</taxon>
        <taxon>African cichlids</taxon>
        <taxon>Pseudocrenilabrinae</taxon>
        <taxon>Oreochromini</taxon>
        <taxon>Oreochromis</taxon>
    </lineage>
</organism>